<gene>
    <name evidence="6" type="ORF">LI90_2029</name>
</gene>
<dbReference type="PATRIC" id="fig|1469144.10.peg.2200"/>
<evidence type="ECO:0000256" key="1">
    <source>
        <dbReference type="ARBA" id="ARBA00004196"/>
    </source>
</evidence>
<comment type="caution">
    <text evidence="6">The sequence shown here is derived from an EMBL/GenBank/DDBJ whole genome shotgun (WGS) entry which is preliminary data.</text>
</comment>
<dbReference type="Pfam" id="PF01497">
    <property type="entry name" value="Peripla_BP_2"/>
    <property type="match status" value="1"/>
</dbReference>
<evidence type="ECO:0000256" key="4">
    <source>
        <dbReference type="ARBA" id="ARBA00022729"/>
    </source>
</evidence>
<keyword evidence="3" id="KW-0813">Transport</keyword>
<keyword evidence="7" id="KW-1185">Reference proteome</keyword>
<feature type="domain" description="Fe/B12 periplasmic-binding" evidence="5">
    <location>
        <begin position="30"/>
        <end position="291"/>
    </location>
</feature>
<dbReference type="GO" id="GO:1901678">
    <property type="term" value="P:iron coordination entity transport"/>
    <property type="evidence" value="ECO:0007669"/>
    <property type="project" value="UniProtKB-ARBA"/>
</dbReference>
<dbReference type="SUPFAM" id="SSF53807">
    <property type="entry name" value="Helical backbone' metal receptor"/>
    <property type="match status" value="1"/>
</dbReference>
<organism evidence="6 7">
    <name type="scientific">Carbonactinospora thermoautotrophica</name>
    <dbReference type="NCBI Taxonomy" id="1469144"/>
    <lineage>
        <taxon>Bacteria</taxon>
        <taxon>Bacillati</taxon>
        <taxon>Actinomycetota</taxon>
        <taxon>Actinomycetes</taxon>
        <taxon>Kitasatosporales</taxon>
        <taxon>Carbonactinosporaceae</taxon>
        <taxon>Carbonactinospora</taxon>
    </lineage>
</organism>
<dbReference type="InterPro" id="IPR002491">
    <property type="entry name" value="ABC_transptr_periplasmic_BD"/>
</dbReference>
<evidence type="ECO:0000313" key="6">
    <source>
        <dbReference type="EMBL" id="KWX01001.1"/>
    </source>
</evidence>
<protein>
    <submittedName>
        <fullName evidence="6">Putative ABC-type Fe3+-siderophore transporter substrate-binding protein</fullName>
    </submittedName>
</protein>
<dbReference type="Proteomes" id="UP000070188">
    <property type="component" value="Unassembled WGS sequence"/>
</dbReference>
<comment type="similarity">
    <text evidence="2">Belongs to the bacterial solute-binding protein 8 family.</text>
</comment>
<comment type="subcellular location">
    <subcellularLocation>
        <location evidence="1">Cell envelope</location>
    </subcellularLocation>
</comment>
<evidence type="ECO:0000313" key="7">
    <source>
        <dbReference type="Proteomes" id="UP000070188"/>
    </source>
</evidence>
<keyword evidence="4" id="KW-0732">Signal</keyword>
<sequence length="291" mass="31577">MSVDVAPVQAATSITDVRGQRISVARKPERVVCLVALCDDMLLELGMRPVATSSTILEHPGFLGKDAAQVPKIPGGFLSPDAEAIVKAEPDLVIGLAQTHEQLAANLKGIAPLWLLAPRSWEESIRYLRDLAALTDRGEQAVAAEKRFREKLAAAEARAPKDRTALVIYGSDKNFQVDSAGSIVGGLLARVARYPWEDRGTGGHQAGGSTYSMEEIITRNPDVIFVETMAFGPNPTPLSRQLAENPLWKRIKAVEEGRVYEVNADVWGKGRGTRSLGIVLDDAMKLLYPAR</sequence>
<dbReference type="PANTHER" id="PTHR30532">
    <property type="entry name" value="IRON III DICITRATE-BINDING PERIPLASMIC PROTEIN"/>
    <property type="match status" value="1"/>
</dbReference>
<dbReference type="AlphaFoldDB" id="A0A132MT28"/>
<name>A0A132MT28_9ACTN</name>
<dbReference type="InterPro" id="IPR051313">
    <property type="entry name" value="Bact_iron-sidero_bind"/>
</dbReference>
<evidence type="ECO:0000256" key="3">
    <source>
        <dbReference type="ARBA" id="ARBA00022448"/>
    </source>
</evidence>
<dbReference type="STRING" id="1469144.LI90_2029"/>
<evidence type="ECO:0000256" key="2">
    <source>
        <dbReference type="ARBA" id="ARBA00008814"/>
    </source>
</evidence>
<dbReference type="GO" id="GO:0030288">
    <property type="term" value="C:outer membrane-bounded periplasmic space"/>
    <property type="evidence" value="ECO:0007669"/>
    <property type="project" value="TreeGrafter"/>
</dbReference>
<evidence type="ECO:0000259" key="5">
    <source>
        <dbReference type="PROSITE" id="PS50983"/>
    </source>
</evidence>
<dbReference type="PANTHER" id="PTHR30532:SF1">
    <property type="entry name" value="IRON(3+)-HYDROXAMATE-BINDING PROTEIN FHUD"/>
    <property type="match status" value="1"/>
</dbReference>
<proteinExistence type="inferred from homology"/>
<dbReference type="PROSITE" id="PS50983">
    <property type="entry name" value="FE_B12_PBP"/>
    <property type="match status" value="1"/>
</dbReference>
<accession>A0A132MT28</accession>
<reference evidence="7" key="1">
    <citation type="submission" date="2015-04" db="EMBL/GenBank/DDBJ databases">
        <title>Physiological reanalysis, assessment of diazotrophy, and genome sequences of multiple isolates of Streptomyces thermoautotrophicus.</title>
        <authorList>
            <person name="MacKellar D.C."/>
            <person name="Lieber L."/>
            <person name="Norman J."/>
            <person name="Bolger A."/>
            <person name="Tobin C."/>
            <person name="Murray J.W."/>
            <person name="Chang R."/>
            <person name="Ford T."/>
            <person name="Nguyen P.Q."/>
            <person name="Woodward J."/>
            <person name="Permingeat H."/>
            <person name="Joshi N.S."/>
            <person name="Silver P.A."/>
            <person name="Usadel B."/>
            <person name="Rutherford A.W."/>
            <person name="Friesen M."/>
            <person name="Prell J."/>
        </authorList>
    </citation>
    <scope>NUCLEOTIDE SEQUENCE [LARGE SCALE GENOMIC DNA]</scope>
    <source>
        <strain evidence="7">H1</strain>
    </source>
</reference>
<dbReference type="EMBL" id="LAXD01000001">
    <property type="protein sequence ID" value="KWX01001.1"/>
    <property type="molecule type" value="Genomic_DNA"/>
</dbReference>
<dbReference type="Gene3D" id="3.40.50.1980">
    <property type="entry name" value="Nitrogenase molybdenum iron protein domain"/>
    <property type="match status" value="2"/>
</dbReference>